<evidence type="ECO:0000313" key="4">
    <source>
        <dbReference type="Proteomes" id="UP001322277"/>
    </source>
</evidence>
<protein>
    <recommendedName>
        <fullName evidence="2">DUF7587 domain-containing protein</fullName>
    </recommendedName>
</protein>
<dbReference type="InterPro" id="IPR056009">
    <property type="entry name" value="DUF7587"/>
</dbReference>
<feature type="compositionally biased region" description="Basic and acidic residues" evidence="1">
    <location>
        <begin position="246"/>
        <end position="271"/>
    </location>
</feature>
<proteinExistence type="predicted"/>
<organism evidence="3 4">
    <name type="scientific">Colletotrichum destructivum</name>
    <dbReference type="NCBI Taxonomy" id="34406"/>
    <lineage>
        <taxon>Eukaryota</taxon>
        <taxon>Fungi</taxon>
        <taxon>Dikarya</taxon>
        <taxon>Ascomycota</taxon>
        <taxon>Pezizomycotina</taxon>
        <taxon>Sordariomycetes</taxon>
        <taxon>Hypocreomycetidae</taxon>
        <taxon>Glomerellales</taxon>
        <taxon>Glomerellaceae</taxon>
        <taxon>Colletotrichum</taxon>
        <taxon>Colletotrichum destructivum species complex</taxon>
    </lineage>
</organism>
<gene>
    <name evidence="3" type="ORF">CDEST_08324</name>
</gene>
<evidence type="ECO:0000313" key="3">
    <source>
        <dbReference type="EMBL" id="WQF83310.1"/>
    </source>
</evidence>
<sequence>MSSVASKVFTVAQYEPRVQKIAEHDSEDIIGWVTKNNAVCMPRVLRVKHEFYEAIIADFPNYQSLINTSRNNGAVNGIALVSSSCKVRTVGGRFRPKMLYRAIHGDQPGKGIRSRLGRGSDPIFLQLHLQKHLCWRCREPSPFLSATDNWNKAMRMASGYAARNLPDVEIIVFQTSGPAWNHDVQRLWCVRSLIRHLGLVDIDRPYFDHEYLVEGSIPEESIVLRRKAPEADTAYMRQARHDLKVAQERAEQEKKARKEEKEAREEEEKVEQSAAMKRKADGLEEPEPEPKKRKTGKRVKVGIKIGLNVGKT</sequence>
<keyword evidence="4" id="KW-1185">Reference proteome</keyword>
<evidence type="ECO:0000256" key="1">
    <source>
        <dbReference type="SAM" id="MobiDB-lite"/>
    </source>
</evidence>
<feature type="compositionally biased region" description="Basic residues" evidence="1">
    <location>
        <begin position="291"/>
        <end position="301"/>
    </location>
</feature>
<name>A0AAX4IJW1_9PEZI</name>
<dbReference type="AlphaFoldDB" id="A0AAX4IJW1"/>
<feature type="domain" description="DUF7587" evidence="2">
    <location>
        <begin position="125"/>
        <end position="224"/>
    </location>
</feature>
<dbReference type="KEGG" id="cdet:87944827"/>
<dbReference type="RefSeq" id="XP_062780534.1">
    <property type="nucleotide sequence ID" value="XM_062924483.1"/>
</dbReference>
<feature type="region of interest" description="Disordered" evidence="1">
    <location>
        <begin position="246"/>
        <end position="312"/>
    </location>
</feature>
<evidence type="ECO:0000259" key="2">
    <source>
        <dbReference type="Pfam" id="PF24494"/>
    </source>
</evidence>
<dbReference type="Proteomes" id="UP001322277">
    <property type="component" value="Chromosome 5"/>
</dbReference>
<dbReference type="Pfam" id="PF24494">
    <property type="entry name" value="DUF7587"/>
    <property type="match status" value="1"/>
</dbReference>
<dbReference type="GeneID" id="87944827"/>
<accession>A0AAX4IJW1</accession>
<reference evidence="4" key="1">
    <citation type="journal article" date="2023" name="bioRxiv">
        <title>Complete genome of the Medicago anthracnose fungus, Colletotrichum destructivum, reveals a mini-chromosome-like region within a core chromosome.</title>
        <authorList>
            <person name="Lapalu N."/>
            <person name="Simon A."/>
            <person name="Lu A."/>
            <person name="Plaumann P.-L."/>
            <person name="Amselem J."/>
            <person name="Pigne S."/>
            <person name="Auger A."/>
            <person name="Koch C."/>
            <person name="Dallery J.-F."/>
            <person name="O'Connell R.J."/>
        </authorList>
    </citation>
    <scope>NUCLEOTIDE SEQUENCE [LARGE SCALE GENOMIC DNA]</scope>
    <source>
        <strain evidence="4">CBS 520.97</strain>
    </source>
</reference>
<dbReference type="EMBL" id="CP137309">
    <property type="protein sequence ID" value="WQF83310.1"/>
    <property type="molecule type" value="Genomic_DNA"/>
</dbReference>